<evidence type="ECO:0000313" key="3">
    <source>
        <dbReference type="EMBL" id="MDU0258526.1"/>
    </source>
</evidence>
<reference evidence="4" key="1">
    <citation type="submission" date="2023-10" db="EMBL/GenBank/DDBJ databases">
        <title>Genome Sequence of the Bacteria from From Gut Wall in Crohn's Disease.</title>
        <authorList>
            <person name="Rodriguez-Palacios A."/>
        </authorList>
    </citation>
    <scope>NUCLEOTIDE SEQUENCE</scope>
    <source>
        <strain evidence="4">CavFT-hAR58</strain>
    </source>
</reference>
<feature type="domain" description="BT4734-like N-terminal" evidence="2">
    <location>
        <begin position="73"/>
        <end position="194"/>
    </location>
</feature>
<organism evidence="4 5">
    <name type="scientific">Alistipes finegoldii</name>
    <dbReference type="NCBI Taxonomy" id="214856"/>
    <lineage>
        <taxon>Bacteria</taxon>
        <taxon>Pseudomonadati</taxon>
        <taxon>Bacteroidota</taxon>
        <taxon>Bacteroidia</taxon>
        <taxon>Bacteroidales</taxon>
        <taxon>Rikenellaceae</taxon>
        <taxon>Alistipes</taxon>
    </lineage>
</organism>
<gene>
    <name evidence="3" type="ORF">RVH17_00075</name>
    <name evidence="4" type="ORF">RVH17_05430</name>
</gene>
<evidence type="ECO:0000313" key="4">
    <source>
        <dbReference type="EMBL" id="MDU0259561.1"/>
    </source>
</evidence>
<sequence length="314" mass="36553">MKENEYDNGYIERQTVSSNPPELPQIRVSVFENYFAQKPLGDVDLIKWCKTAKFKEQVIAFRTTSNEKVRQRIKRNLPCITPSGIFKTRSRDGLVQHTGFICIDIDHKDNGVFGPEWFDKKRLVAKTFDSLLCASMSISGNGLYLIFRIAHPDMHLAQFDALVREIYEKTGLVADQGCCDVCRLRGASYDAYPYINPHAKPYRDVLKERTARAKVRTAREKKLLDEKVYKLIQKIREEKKDITDDYHDWYCIGCALAHEYGKEEGLRLFHLVSMHSKKYYPTDCDEQFAKCLRSRKIGIETFLWICKKHGVTFK</sequence>
<dbReference type="AlphaFoldDB" id="A0AAE4RXA4"/>
<dbReference type="InterPro" id="IPR014819">
    <property type="entry name" value="PriCT_2"/>
</dbReference>
<evidence type="ECO:0000259" key="1">
    <source>
        <dbReference type="Pfam" id="PF08707"/>
    </source>
</evidence>
<dbReference type="InterPro" id="IPR014907">
    <property type="entry name" value="BT4734-like_N"/>
</dbReference>
<protein>
    <submittedName>
        <fullName evidence="4">PriCT-2 domain-containing protein</fullName>
    </submittedName>
</protein>
<accession>A0AAE4RXA4</accession>
<dbReference type="Pfam" id="PF08800">
    <property type="entry name" value="BT4734-like_N"/>
    <property type="match status" value="1"/>
</dbReference>
<comment type="caution">
    <text evidence="4">The sequence shown here is derived from an EMBL/GenBank/DDBJ whole genome shotgun (WGS) entry which is preliminary data.</text>
</comment>
<feature type="domain" description="Primase C-terminal 2" evidence="1">
    <location>
        <begin position="239"/>
        <end position="305"/>
    </location>
</feature>
<dbReference type="Proteomes" id="UP001181347">
    <property type="component" value="Unassembled WGS sequence"/>
</dbReference>
<dbReference type="GO" id="GO:0016817">
    <property type="term" value="F:hydrolase activity, acting on acid anhydrides"/>
    <property type="evidence" value="ECO:0007669"/>
    <property type="project" value="InterPro"/>
</dbReference>
<proteinExistence type="predicted"/>
<name>A0AAE4RXA4_9BACT</name>
<dbReference type="EMBL" id="JAWDES010000001">
    <property type="protein sequence ID" value="MDU0258526.1"/>
    <property type="molecule type" value="Genomic_DNA"/>
</dbReference>
<dbReference type="RefSeq" id="WP_315975928.1">
    <property type="nucleotide sequence ID" value="NZ_JAWDES010000001.1"/>
</dbReference>
<evidence type="ECO:0000313" key="5">
    <source>
        <dbReference type="Proteomes" id="UP001181347"/>
    </source>
</evidence>
<evidence type="ECO:0000259" key="2">
    <source>
        <dbReference type="Pfam" id="PF08800"/>
    </source>
</evidence>
<dbReference type="Pfam" id="PF08707">
    <property type="entry name" value="PriCT_2"/>
    <property type="match status" value="1"/>
</dbReference>
<dbReference type="EMBL" id="JAWDES010000004">
    <property type="protein sequence ID" value="MDU0259561.1"/>
    <property type="molecule type" value="Genomic_DNA"/>
</dbReference>